<keyword evidence="5" id="KW-1185">Reference proteome</keyword>
<evidence type="ECO:0000313" key="5">
    <source>
        <dbReference type="Proteomes" id="UP001497482"/>
    </source>
</evidence>
<dbReference type="InterPro" id="IPR008962">
    <property type="entry name" value="PapD-like_sf"/>
</dbReference>
<dbReference type="Gene3D" id="2.60.40.10">
    <property type="entry name" value="Immunoglobulins"/>
    <property type="match status" value="1"/>
</dbReference>
<feature type="transmembrane region" description="Helical" evidence="2">
    <location>
        <begin position="181"/>
        <end position="201"/>
    </location>
</feature>
<dbReference type="InterPro" id="IPR013783">
    <property type="entry name" value="Ig-like_fold"/>
</dbReference>
<keyword evidence="2" id="KW-0812">Transmembrane</keyword>
<feature type="region of interest" description="Disordered" evidence="1">
    <location>
        <begin position="1"/>
        <end position="21"/>
    </location>
</feature>
<evidence type="ECO:0000256" key="2">
    <source>
        <dbReference type="SAM" id="Phobius"/>
    </source>
</evidence>
<dbReference type="Proteomes" id="UP001497482">
    <property type="component" value="Chromosome 5"/>
</dbReference>
<dbReference type="Pfam" id="PF00635">
    <property type="entry name" value="Motile_Sperm"/>
    <property type="match status" value="1"/>
</dbReference>
<dbReference type="InterPro" id="IPR000535">
    <property type="entry name" value="MSP_dom"/>
</dbReference>
<dbReference type="AlphaFoldDB" id="A0AAV2LVV8"/>
<dbReference type="SUPFAM" id="SSF49354">
    <property type="entry name" value="PapD-like"/>
    <property type="match status" value="1"/>
</dbReference>
<keyword evidence="2" id="KW-0472">Membrane</keyword>
<reference evidence="4 5" key="1">
    <citation type="submission" date="2024-04" db="EMBL/GenBank/DDBJ databases">
        <authorList>
            <person name="Waldvogel A.-M."/>
            <person name="Schoenle A."/>
        </authorList>
    </citation>
    <scope>NUCLEOTIDE SEQUENCE [LARGE SCALE GENOMIC DNA]</scope>
</reference>
<dbReference type="EMBL" id="OZ035827">
    <property type="protein sequence ID" value="CAL1605194.1"/>
    <property type="molecule type" value="Genomic_DNA"/>
</dbReference>
<keyword evidence="2" id="KW-1133">Transmembrane helix</keyword>
<feature type="domain" description="MSP" evidence="3">
    <location>
        <begin position="15"/>
        <end position="132"/>
    </location>
</feature>
<evidence type="ECO:0000313" key="4">
    <source>
        <dbReference type="EMBL" id="CAL1605194.1"/>
    </source>
</evidence>
<dbReference type="PROSITE" id="PS50202">
    <property type="entry name" value="MSP"/>
    <property type="match status" value="1"/>
</dbReference>
<evidence type="ECO:0000259" key="3">
    <source>
        <dbReference type="PROSITE" id="PS50202"/>
    </source>
</evidence>
<accession>A0AAV2LVV8</accession>
<feature type="compositionally biased region" description="Basic and acidic residues" evidence="1">
    <location>
        <begin position="137"/>
        <end position="166"/>
    </location>
</feature>
<sequence length="207" mass="23354">MDSSSEPDSPPLPQVLELQPDTDLFFRPRPRDREGLEATLQLWNPSERPVYFKTMTSALGRCHVRPSRGLLVPGASTTILVTMRGLEAEPRTQESLMVLSMFCADPSLDFFSAWIQAGPEEVMRSVLKCKYDPGAEESRLQPRAEESRLQPRAEESRLQPRAEESRLQPPAETHSPRLRSFLVLLFILGVAMAIVAAYFTGNITYYD</sequence>
<proteinExistence type="predicted"/>
<gene>
    <name evidence="4" type="ORF">KC01_LOCUS32610</name>
</gene>
<protein>
    <recommendedName>
        <fullName evidence="3">MSP domain-containing protein</fullName>
    </recommendedName>
</protein>
<name>A0AAV2LVV8_KNICA</name>
<evidence type="ECO:0000256" key="1">
    <source>
        <dbReference type="SAM" id="MobiDB-lite"/>
    </source>
</evidence>
<organism evidence="4 5">
    <name type="scientific">Knipowitschia caucasica</name>
    <name type="common">Caucasian dwarf goby</name>
    <name type="synonym">Pomatoschistus caucasicus</name>
    <dbReference type="NCBI Taxonomy" id="637954"/>
    <lineage>
        <taxon>Eukaryota</taxon>
        <taxon>Metazoa</taxon>
        <taxon>Chordata</taxon>
        <taxon>Craniata</taxon>
        <taxon>Vertebrata</taxon>
        <taxon>Euteleostomi</taxon>
        <taxon>Actinopterygii</taxon>
        <taxon>Neopterygii</taxon>
        <taxon>Teleostei</taxon>
        <taxon>Neoteleostei</taxon>
        <taxon>Acanthomorphata</taxon>
        <taxon>Gobiaria</taxon>
        <taxon>Gobiiformes</taxon>
        <taxon>Gobioidei</taxon>
        <taxon>Gobiidae</taxon>
        <taxon>Gobiinae</taxon>
        <taxon>Knipowitschia</taxon>
    </lineage>
</organism>
<feature type="region of interest" description="Disordered" evidence="1">
    <location>
        <begin position="137"/>
        <end position="172"/>
    </location>
</feature>